<evidence type="ECO:0000313" key="3">
    <source>
        <dbReference type="Proteomes" id="UP001597601"/>
    </source>
</evidence>
<name>A0ABW5XU37_9SPHI</name>
<dbReference type="PANTHER" id="PTHR34846:SF10">
    <property type="entry name" value="CYTOPLASMIC PROTEIN"/>
    <property type="match status" value="1"/>
</dbReference>
<dbReference type="InterPro" id="IPR003779">
    <property type="entry name" value="CMD-like"/>
</dbReference>
<evidence type="ECO:0000259" key="1">
    <source>
        <dbReference type="Pfam" id="PF02627"/>
    </source>
</evidence>
<accession>A0ABW5XU37</accession>
<proteinExistence type="predicted"/>
<reference evidence="3" key="1">
    <citation type="journal article" date="2019" name="Int. J. Syst. Evol. Microbiol.">
        <title>The Global Catalogue of Microorganisms (GCM) 10K type strain sequencing project: providing services to taxonomists for standard genome sequencing and annotation.</title>
        <authorList>
            <consortium name="The Broad Institute Genomics Platform"/>
            <consortium name="The Broad Institute Genome Sequencing Center for Infectious Disease"/>
            <person name="Wu L."/>
            <person name="Ma J."/>
        </authorList>
    </citation>
    <scope>NUCLEOTIDE SEQUENCE [LARGE SCALE GENOMIC DNA]</scope>
    <source>
        <strain evidence="3">KCTC 52232</strain>
    </source>
</reference>
<dbReference type="NCBIfam" id="TIGR00778">
    <property type="entry name" value="ahpD_dom"/>
    <property type="match status" value="1"/>
</dbReference>
<dbReference type="Pfam" id="PF02627">
    <property type="entry name" value="CMD"/>
    <property type="match status" value="1"/>
</dbReference>
<organism evidence="2 3">
    <name type="scientific">Mucilaginibacter antarcticus</name>
    <dbReference type="NCBI Taxonomy" id="1855725"/>
    <lineage>
        <taxon>Bacteria</taxon>
        <taxon>Pseudomonadati</taxon>
        <taxon>Bacteroidota</taxon>
        <taxon>Sphingobacteriia</taxon>
        <taxon>Sphingobacteriales</taxon>
        <taxon>Sphingobacteriaceae</taxon>
        <taxon>Mucilaginibacter</taxon>
    </lineage>
</organism>
<dbReference type="EMBL" id="JBHUON010000026">
    <property type="protein sequence ID" value="MFD2866417.1"/>
    <property type="molecule type" value="Genomic_DNA"/>
</dbReference>
<dbReference type="SUPFAM" id="SSF69118">
    <property type="entry name" value="AhpD-like"/>
    <property type="match status" value="1"/>
</dbReference>
<sequence length="149" mass="16606">MSNRIKLLQAHPDAYKAVMGLENYVVNSGLNKTHLELIKIRASQINGCAYCLDMHTRDALKHGESQQRIFVLNAWRDTSFFTSEEQAVLALTEEITQISHAGVSDKTYEQAASVLGDDYLAKVIMAITVINVWNRISVSTRLEPAKAIA</sequence>
<dbReference type="InterPro" id="IPR029032">
    <property type="entry name" value="AhpD-like"/>
</dbReference>
<dbReference type="InterPro" id="IPR004675">
    <property type="entry name" value="AhpD_core"/>
</dbReference>
<comment type="caution">
    <text evidence="2">The sequence shown here is derived from an EMBL/GenBank/DDBJ whole genome shotgun (WGS) entry which is preliminary data.</text>
</comment>
<gene>
    <name evidence="2" type="ORF">ACFSYC_17105</name>
</gene>
<evidence type="ECO:0000313" key="2">
    <source>
        <dbReference type="EMBL" id="MFD2866417.1"/>
    </source>
</evidence>
<dbReference type="PANTHER" id="PTHR34846">
    <property type="entry name" value="4-CARBOXYMUCONOLACTONE DECARBOXYLASE FAMILY PROTEIN (AFU_ORTHOLOGUE AFUA_6G11590)"/>
    <property type="match status" value="1"/>
</dbReference>
<keyword evidence="3" id="KW-1185">Reference proteome</keyword>
<dbReference type="Proteomes" id="UP001597601">
    <property type="component" value="Unassembled WGS sequence"/>
</dbReference>
<dbReference type="RefSeq" id="WP_377130030.1">
    <property type="nucleotide sequence ID" value="NZ_JBHUHN010000001.1"/>
</dbReference>
<protein>
    <submittedName>
        <fullName evidence="2">Carboxymuconolactone decarboxylase family protein</fullName>
    </submittedName>
</protein>
<dbReference type="Gene3D" id="1.20.1290.10">
    <property type="entry name" value="AhpD-like"/>
    <property type="match status" value="1"/>
</dbReference>
<feature type="domain" description="Carboxymuconolactone decarboxylase-like" evidence="1">
    <location>
        <begin position="12"/>
        <end position="94"/>
    </location>
</feature>